<organism evidence="2 3">
    <name type="scientific">Enterococcus cecorum</name>
    <dbReference type="NCBI Taxonomy" id="44008"/>
    <lineage>
        <taxon>Bacteria</taxon>
        <taxon>Bacillati</taxon>
        <taxon>Bacillota</taxon>
        <taxon>Bacilli</taxon>
        <taxon>Lactobacillales</taxon>
        <taxon>Enterococcaceae</taxon>
        <taxon>Enterococcus</taxon>
    </lineage>
</organism>
<evidence type="ECO:0000313" key="3">
    <source>
        <dbReference type="Proteomes" id="UP000196503"/>
    </source>
</evidence>
<sequence>RKNQEIRTHQEPVRKLIIQPRKNQVNQSYL</sequence>
<evidence type="ECO:0000256" key="1">
    <source>
        <dbReference type="SAM" id="MobiDB-lite"/>
    </source>
</evidence>
<feature type="non-terminal residue" evidence="2">
    <location>
        <position position="1"/>
    </location>
</feature>
<dbReference type="AlphaFoldDB" id="A0A200HPI3"/>
<comment type="caution">
    <text evidence="2">The sequence shown here is derived from an EMBL/GenBank/DDBJ whole genome shotgun (WGS) entry which is preliminary data.</text>
</comment>
<feature type="compositionally biased region" description="Polar residues" evidence="1">
    <location>
        <begin position="21"/>
        <end position="30"/>
    </location>
</feature>
<reference evidence="2 3" key="1">
    <citation type="submission" date="2017-05" db="EMBL/GenBank/DDBJ databases">
        <title>The Genome Sequence of Enterococcus faecium 2D5_DIV0622.</title>
        <authorList>
            <consortium name="The Broad Institute Genomics Platform"/>
            <consortium name="The Broad Institute Genomic Center for Infectious Diseases"/>
            <person name="Earl A."/>
            <person name="Manson A."/>
            <person name="Schwartman J."/>
            <person name="Gilmore M."/>
            <person name="Abouelleil A."/>
            <person name="Cao P."/>
            <person name="Chapman S."/>
            <person name="Cusick C."/>
            <person name="Shea T."/>
            <person name="Young S."/>
            <person name="Neafsey D."/>
            <person name="Nusbaum C."/>
            <person name="Birren B."/>
        </authorList>
    </citation>
    <scope>NUCLEOTIDE SEQUENCE [LARGE SCALE GENOMIC DNA]</scope>
    <source>
        <strain evidence="2 3">2D5_DIV0622</strain>
    </source>
</reference>
<dbReference type="Proteomes" id="UP000196503">
    <property type="component" value="Unassembled WGS sequence"/>
</dbReference>
<proteinExistence type="predicted"/>
<dbReference type="EMBL" id="NIBL01000004">
    <property type="protein sequence ID" value="OUZ14568.1"/>
    <property type="molecule type" value="Genomic_DNA"/>
</dbReference>
<feature type="region of interest" description="Disordered" evidence="1">
    <location>
        <begin position="1"/>
        <end position="30"/>
    </location>
</feature>
<protein>
    <submittedName>
        <fullName evidence="2">Uncharacterized protein</fullName>
    </submittedName>
</protein>
<accession>A0A200HPI3</accession>
<name>A0A200HPI3_9ENTE</name>
<evidence type="ECO:0000313" key="2">
    <source>
        <dbReference type="EMBL" id="OUZ14568.1"/>
    </source>
</evidence>
<feature type="compositionally biased region" description="Basic and acidic residues" evidence="1">
    <location>
        <begin position="1"/>
        <end position="14"/>
    </location>
</feature>
<gene>
    <name evidence="2" type="ORF">A5869_002249</name>
</gene>